<proteinExistence type="predicted"/>
<accession>A0A0K2SYV5</accession>
<evidence type="ECO:0000256" key="1">
    <source>
        <dbReference type="SAM" id="Phobius"/>
    </source>
</evidence>
<keyword evidence="1" id="KW-1133">Transmembrane helix</keyword>
<evidence type="ECO:0000313" key="2">
    <source>
        <dbReference type="EMBL" id="CDW18918.1"/>
    </source>
</evidence>
<reference evidence="2" key="1">
    <citation type="submission" date="2014-05" db="EMBL/GenBank/DDBJ databases">
        <authorList>
            <person name="Chronopoulou M."/>
        </authorList>
    </citation>
    <scope>NUCLEOTIDE SEQUENCE</scope>
    <source>
        <tissue evidence="2">Whole organism</tissue>
    </source>
</reference>
<protein>
    <submittedName>
        <fullName evidence="2">Uncharacterized protein</fullName>
    </submittedName>
</protein>
<feature type="transmembrane region" description="Helical" evidence="1">
    <location>
        <begin position="12"/>
        <end position="35"/>
    </location>
</feature>
<dbReference type="AlphaFoldDB" id="A0A0K2SYV5"/>
<keyword evidence="1" id="KW-0812">Transmembrane</keyword>
<dbReference type="EMBL" id="HACA01001557">
    <property type="protein sequence ID" value="CDW18918.1"/>
    <property type="molecule type" value="Transcribed_RNA"/>
</dbReference>
<keyword evidence="1" id="KW-0472">Membrane</keyword>
<sequence length="62" mass="7412">MMYSVPVTIFVMTTHVFVFVSVSHVVNQQIIFYIIKYLVVIRKKKRLTFQILSNGDLCWFIR</sequence>
<name>A0A0K2SYV5_LEPSM</name>
<organism evidence="2">
    <name type="scientific">Lepeophtheirus salmonis</name>
    <name type="common">Salmon louse</name>
    <name type="synonym">Caligus salmonis</name>
    <dbReference type="NCBI Taxonomy" id="72036"/>
    <lineage>
        <taxon>Eukaryota</taxon>
        <taxon>Metazoa</taxon>
        <taxon>Ecdysozoa</taxon>
        <taxon>Arthropoda</taxon>
        <taxon>Crustacea</taxon>
        <taxon>Multicrustacea</taxon>
        <taxon>Hexanauplia</taxon>
        <taxon>Copepoda</taxon>
        <taxon>Siphonostomatoida</taxon>
        <taxon>Caligidae</taxon>
        <taxon>Lepeophtheirus</taxon>
    </lineage>
</organism>